<protein>
    <submittedName>
        <fullName evidence="3">Uncharacterized protein</fullName>
    </submittedName>
</protein>
<feature type="transmembrane region" description="Helical" evidence="2">
    <location>
        <begin position="101"/>
        <end position="122"/>
    </location>
</feature>
<keyword evidence="4" id="KW-1185">Reference proteome</keyword>
<dbReference type="EMBL" id="CP059404">
    <property type="protein sequence ID" value="QNE89045.1"/>
    <property type="molecule type" value="Genomic_DNA"/>
</dbReference>
<evidence type="ECO:0000256" key="1">
    <source>
        <dbReference type="SAM" id="MobiDB-lite"/>
    </source>
</evidence>
<organism evidence="3 4">
    <name type="scientific">Corynebacterium incognita</name>
    <dbReference type="NCBI Taxonomy" id="2754725"/>
    <lineage>
        <taxon>Bacteria</taxon>
        <taxon>Bacillati</taxon>
        <taxon>Actinomycetota</taxon>
        <taxon>Actinomycetes</taxon>
        <taxon>Mycobacteriales</taxon>
        <taxon>Corynebacteriaceae</taxon>
        <taxon>Corynebacterium</taxon>
    </lineage>
</organism>
<feature type="compositionally biased region" description="Polar residues" evidence="1">
    <location>
        <begin position="172"/>
        <end position="194"/>
    </location>
</feature>
<dbReference type="RefSeq" id="WP_185175431.1">
    <property type="nucleotide sequence ID" value="NZ_CP059404.1"/>
</dbReference>
<dbReference type="AlphaFoldDB" id="A0A7G7CN79"/>
<gene>
    <name evidence="3" type="ORF">H0194_08140</name>
</gene>
<accession>A0A7G7CN79</accession>
<feature type="region of interest" description="Disordered" evidence="1">
    <location>
        <begin position="166"/>
        <end position="194"/>
    </location>
</feature>
<sequence>MAQTDINLAPGEKGMYSISFRPNLVLFWLRSTFLITNRRIAVKVPNTILGIIPLGYEERAMPMGSISGVNASVKVKVGRLILFGLLTLACLAQTFSNGFSLGWALFMLLFAALTANSILANLQVTNNGGGVSEATVSILDKSALEQFKNKANEYIYSSTTAGTSWDDAVNHPPQNGAQQQYRGPVSGQQDFGSM</sequence>
<dbReference type="Proteomes" id="UP000515743">
    <property type="component" value="Chromosome"/>
</dbReference>
<evidence type="ECO:0000256" key="2">
    <source>
        <dbReference type="SAM" id="Phobius"/>
    </source>
</evidence>
<keyword evidence="2" id="KW-0472">Membrane</keyword>
<evidence type="ECO:0000313" key="4">
    <source>
        <dbReference type="Proteomes" id="UP000515743"/>
    </source>
</evidence>
<keyword evidence="2" id="KW-1133">Transmembrane helix</keyword>
<reference evidence="3 4" key="1">
    <citation type="submission" date="2020-07" db="EMBL/GenBank/DDBJ databases">
        <title>Complete genome and description of Corynebacterium incognita strain Marseille-Q3630 sp. nov.</title>
        <authorList>
            <person name="Boxberger M."/>
        </authorList>
    </citation>
    <scope>NUCLEOTIDE SEQUENCE [LARGE SCALE GENOMIC DNA]</scope>
    <source>
        <strain evidence="3 4">Marseille-Q3630</strain>
    </source>
</reference>
<feature type="transmembrane region" description="Helical" evidence="2">
    <location>
        <begin position="77"/>
        <end position="95"/>
    </location>
</feature>
<name>A0A7G7CN79_9CORY</name>
<evidence type="ECO:0000313" key="3">
    <source>
        <dbReference type="EMBL" id="QNE89045.1"/>
    </source>
</evidence>
<dbReference type="KEGG" id="cik:H0194_08140"/>
<proteinExistence type="predicted"/>
<keyword evidence="2" id="KW-0812">Transmembrane</keyword>